<comment type="similarity">
    <text evidence="8">Belongs to the sodium:neurotransmitter symporter (SNF) (TC 2.A.22) family.</text>
</comment>
<dbReference type="PRINTS" id="PR00176">
    <property type="entry name" value="NANEUSMPORT"/>
</dbReference>
<evidence type="ECO:0000256" key="8">
    <source>
        <dbReference type="RuleBase" id="RU003732"/>
    </source>
</evidence>
<feature type="binding site" evidence="6">
    <location>
        <position position="417"/>
    </location>
    <ligand>
        <name>Na(+)</name>
        <dbReference type="ChEBI" id="CHEBI:29101"/>
        <label>1</label>
    </ligand>
</feature>
<keyword evidence="6" id="KW-0479">Metal-binding</keyword>
<feature type="transmembrane region" description="Helical" evidence="10">
    <location>
        <begin position="346"/>
        <end position="367"/>
    </location>
</feature>
<feature type="binding site" evidence="6">
    <location>
        <position position="90"/>
    </location>
    <ligand>
        <name>Na(+)</name>
        <dbReference type="ChEBI" id="CHEBI:29101"/>
        <label>1</label>
    </ligand>
</feature>
<dbReference type="Proteomes" id="UP000749559">
    <property type="component" value="Unassembled WGS sequence"/>
</dbReference>
<evidence type="ECO:0000256" key="10">
    <source>
        <dbReference type="SAM" id="Phobius"/>
    </source>
</evidence>
<keyword evidence="8" id="KW-0769">Symport</keyword>
<feature type="transmembrane region" description="Helical" evidence="10">
    <location>
        <begin position="156"/>
        <end position="183"/>
    </location>
</feature>
<dbReference type="GO" id="GO:0046872">
    <property type="term" value="F:metal ion binding"/>
    <property type="evidence" value="ECO:0007669"/>
    <property type="project" value="UniProtKB-KW"/>
</dbReference>
<evidence type="ECO:0000256" key="1">
    <source>
        <dbReference type="ARBA" id="ARBA00004141"/>
    </source>
</evidence>
<dbReference type="PANTHER" id="PTHR11616">
    <property type="entry name" value="SODIUM/CHLORIDE DEPENDENT TRANSPORTER"/>
    <property type="match status" value="1"/>
</dbReference>
<feature type="transmembrane region" description="Helical" evidence="10">
    <location>
        <begin position="445"/>
        <end position="464"/>
    </location>
</feature>
<accession>A0A8J1UXW5</accession>
<dbReference type="OrthoDB" id="6581954at2759"/>
<feature type="transmembrane region" description="Helical" evidence="10">
    <location>
        <begin position="114"/>
        <end position="135"/>
    </location>
</feature>
<evidence type="ECO:0000313" key="11">
    <source>
        <dbReference type="EMBL" id="CAH1772920.1"/>
    </source>
</evidence>
<feature type="transmembrane region" description="Helical" evidence="10">
    <location>
        <begin position="84"/>
        <end position="102"/>
    </location>
</feature>
<dbReference type="EMBL" id="CAIIXF020000001">
    <property type="protein sequence ID" value="CAH1772920.1"/>
    <property type="molecule type" value="Genomic_DNA"/>
</dbReference>
<feature type="transmembrane region" description="Helical" evidence="10">
    <location>
        <begin position="263"/>
        <end position="282"/>
    </location>
</feature>
<dbReference type="GO" id="GO:0005283">
    <property type="term" value="F:amino acid:sodium symporter activity"/>
    <property type="evidence" value="ECO:0007669"/>
    <property type="project" value="TreeGrafter"/>
</dbReference>
<dbReference type="PROSITE" id="PS00754">
    <property type="entry name" value="NA_NEUROTRAN_SYMP_2"/>
    <property type="match status" value="1"/>
</dbReference>
<keyword evidence="3 8" id="KW-0812">Transmembrane</keyword>
<name>A0A8J1UXW5_OWEFU</name>
<keyword evidence="5 10" id="KW-0472">Membrane</keyword>
<feature type="compositionally biased region" description="Basic and acidic residues" evidence="9">
    <location>
        <begin position="1"/>
        <end position="13"/>
    </location>
</feature>
<feature type="binding site" evidence="6">
    <location>
        <position position="421"/>
    </location>
    <ligand>
        <name>Na(+)</name>
        <dbReference type="ChEBI" id="CHEBI:29101"/>
        <label>1</label>
    </ligand>
</feature>
<feature type="transmembrane region" description="Helical" evidence="10">
    <location>
        <begin position="556"/>
        <end position="581"/>
    </location>
</feature>
<sequence length="649" mass="72569">MQEFDRGDKHTEGENSNNYPKNYDDSEIDDYPRKSRDYPPPPQMAPYSTQPSMPNEYHDDNETEVIFETDENKHRGNWSNCMDFILAVLGMNVGLGNIWRFPYLVYNNGGGAFLVPYVIMMILVGIPLTLLELGLGQFCSRGSPAAWNCVPVFRGIGFAGYIAAFLLMIYYNMVLGWGIYYLVNSFTFTLPWSTCENAYNSKGCNSTYSSAEFNNYMFAGFPVVNADITNIGYPQWPLIFCLLASWMLVFLSMLKGIKSSGKVVYFTALFPYAVLIALLVIACLQDGYIDGINYYIKVADWDKLKEPQIWKDAASQIFFSLSMSGASLIGLSSYNKFHNNVVRDTLFASIGNCLTSFFAGFVVFAFIGTLAHKTGNEVQDVATAGPGLIFVVYPQAFDYLPVPHVWNILFFIMVITLGFDSVFGVIEGIATAIVDEFPRLHKYKVYVVVMVCIIGFAAGIPLTCPGGGPVLGLMDYYAVPYAFMICGFFESIAVAWFYGASRFAEDIYVMVGHCFAAPLFMICWWVVTPCVILFAFISEAIDKTDRVVGNEQYPDWVVGIGWVIAMISVVFIPLVAIYQFVKECLKGKSLLKSLETITNPTPDWGPALKIHRQEVANAAYVKDFVVSPRKLTELSQRYAGADNMGYYPD</sequence>
<feature type="transmembrane region" description="Helical" evidence="10">
    <location>
        <begin position="408"/>
        <end position="433"/>
    </location>
</feature>
<keyword evidence="12" id="KW-1185">Reference proteome</keyword>
<feature type="binding site" evidence="6">
    <location>
        <position position="420"/>
    </location>
    <ligand>
        <name>Na(+)</name>
        <dbReference type="ChEBI" id="CHEBI:29101"/>
        <label>1</label>
    </ligand>
</feature>
<evidence type="ECO:0000256" key="4">
    <source>
        <dbReference type="ARBA" id="ARBA00022989"/>
    </source>
</evidence>
<feature type="region of interest" description="Disordered" evidence="9">
    <location>
        <begin position="1"/>
        <end position="58"/>
    </location>
</feature>
<feature type="disulfide bond" evidence="7">
    <location>
        <begin position="195"/>
        <end position="204"/>
    </location>
</feature>
<keyword evidence="4 10" id="KW-1133">Transmembrane helix</keyword>
<feature type="transmembrane region" description="Helical" evidence="10">
    <location>
        <begin position="476"/>
        <end position="498"/>
    </location>
</feature>
<evidence type="ECO:0000256" key="3">
    <source>
        <dbReference type="ARBA" id="ARBA00022692"/>
    </source>
</evidence>
<evidence type="ECO:0000256" key="5">
    <source>
        <dbReference type="ARBA" id="ARBA00023136"/>
    </source>
</evidence>
<protein>
    <recommendedName>
        <fullName evidence="8">Transporter</fullName>
    </recommendedName>
</protein>
<evidence type="ECO:0000313" key="12">
    <source>
        <dbReference type="Proteomes" id="UP000749559"/>
    </source>
</evidence>
<dbReference type="Pfam" id="PF00209">
    <property type="entry name" value="SNF"/>
    <property type="match status" value="1"/>
</dbReference>
<dbReference type="AlphaFoldDB" id="A0A8J1UXW5"/>
<keyword evidence="2 8" id="KW-0813">Transport</keyword>
<dbReference type="InterPro" id="IPR037272">
    <property type="entry name" value="SNS_sf"/>
</dbReference>
<reference evidence="11" key="1">
    <citation type="submission" date="2022-03" db="EMBL/GenBank/DDBJ databases">
        <authorList>
            <person name="Martin C."/>
        </authorList>
    </citation>
    <scope>NUCLEOTIDE SEQUENCE</scope>
</reference>
<feature type="binding site" evidence="6">
    <location>
        <position position="97"/>
    </location>
    <ligand>
        <name>Na(+)</name>
        <dbReference type="ChEBI" id="CHEBI:29101"/>
        <label>1</label>
    </ligand>
</feature>
<comment type="caution">
    <text evidence="11">The sequence shown here is derived from an EMBL/GenBank/DDBJ whole genome shotgun (WGS) entry which is preliminary data.</text>
</comment>
<dbReference type="SUPFAM" id="SSF161070">
    <property type="entry name" value="SNF-like"/>
    <property type="match status" value="1"/>
</dbReference>
<keyword evidence="7" id="KW-1015">Disulfide bond</keyword>
<dbReference type="PANTHER" id="PTHR11616:SF241">
    <property type="entry name" value="SODIUM- AND CHLORIDE-DEPENDENT GLYCINE TRANSPORTER 2"/>
    <property type="match status" value="1"/>
</dbReference>
<evidence type="ECO:0000256" key="7">
    <source>
        <dbReference type="PIRSR" id="PIRSR600175-2"/>
    </source>
</evidence>
<evidence type="ECO:0000256" key="9">
    <source>
        <dbReference type="SAM" id="MobiDB-lite"/>
    </source>
</evidence>
<feature type="binding site" evidence="6">
    <location>
        <position position="320"/>
    </location>
    <ligand>
        <name>Na(+)</name>
        <dbReference type="ChEBI" id="CHEBI:29101"/>
        <label>2</label>
    </ligand>
</feature>
<dbReference type="GO" id="GO:0089718">
    <property type="term" value="P:amino acid import across plasma membrane"/>
    <property type="evidence" value="ECO:0007669"/>
    <property type="project" value="TreeGrafter"/>
</dbReference>
<organism evidence="11 12">
    <name type="scientific">Owenia fusiformis</name>
    <name type="common">Polychaete worm</name>
    <dbReference type="NCBI Taxonomy" id="6347"/>
    <lineage>
        <taxon>Eukaryota</taxon>
        <taxon>Metazoa</taxon>
        <taxon>Spiralia</taxon>
        <taxon>Lophotrochozoa</taxon>
        <taxon>Annelida</taxon>
        <taxon>Polychaeta</taxon>
        <taxon>Sedentaria</taxon>
        <taxon>Canalipalpata</taxon>
        <taxon>Sabellida</taxon>
        <taxon>Oweniida</taxon>
        <taxon>Oweniidae</taxon>
        <taxon>Owenia</taxon>
    </lineage>
</organism>
<feature type="transmembrane region" description="Helical" evidence="10">
    <location>
        <begin position="233"/>
        <end position="251"/>
    </location>
</feature>
<keyword evidence="6" id="KW-0915">Sodium</keyword>
<feature type="transmembrane region" description="Helical" evidence="10">
    <location>
        <begin position="313"/>
        <end position="334"/>
    </location>
</feature>
<feature type="binding site" evidence="6">
    <location>
        <position position="352"/>
    </location>
    <ligand>
        <name>Na(+)</name>
        <dbReference type="ChEBI" id="CHEBI:29101"/>
        <label>2</label>
    </ligand>
</feature>
<evidence type="ECO:0000256" key="6">
    <source>
        <dbReference type="PIRSR" id="PIRSR600175-1"/>
    </source>
</evidence>
<comment type="subcellular location">
    <subcellularLocation>
        <location evidence="1">Membrane</location>
        <topology evidence="1">Multi-pass membrane protein</topology>
    </subcellularLocation>
</comment>
<gene>
    <name evidence="11" type="ORF">OFUS_LOCUS595</name>
</gene>
<evidence type="ECO:0000256" key="2">
    <source>
        <dbReference type="ARBA" id="ARBA00022448"/>
    </source>
</evidence>
<dbReference type="PROSITE" id="PS00610">
    <property type="entry name" value="NA_NEUROTRAN_SYMP_1"/>
    <property type="match status" value="1"/>
</dbReference>
<dbReference type="InterPro" id="IPR000175">
    <property type="entry name" value="Na/ntran_symport"/>
</dbReference>
<feature type="transmembrane region" description="Helical" evidence="10">
    <location>
        <begin position="510"/>
        <end position="536"/>
    </location>
</feature>
<dbReference type="GO" id="GO:0005886">
    <property type="term" value="C:plasma membrane"/>
    <property type="evidence" value="ECO:0007669"/>
    <property type="project" value="TreeGrafter"/>
</dbReference>
<feature type="binding site" evidence="6">
    <location>
        <position position="93"/>
    </location>
    <ligand>
        <name>Na(+)</name>
        <dbReference type="ChEBI" id="CHEBI:29101"/>
        <label>1</label>
    </ligand>
</feature>
<dbReference type="PROSITE" id="PS50267">
    <property type="entry name" value="NA_NEUROTRAN_SYMP_3"/>
    <property type="match status" value="1"/>
</dbReference>
<proteinExistence type="inferred from homology"/>